<dbReference type="InterPro" id="IPR028082">
    <property type="entry name" value="Peripla_BP_I"/>
</dbReference>
<keyword evidence="6" id="KW-1185">Reference proteome</keyword>
<keyword evidence="3" id="KW-0804">Transcription</keyword>
<dbReference type="PANTHER" id="PTHR30146:SF109">
    <property type="entry name" value="HTH-TYPE TRANSCRIPTIONAL REGULATOR GALS"/>
    <property type="match status" value="1"/>
</dbReference>
<keyword evidence="2 5" id="KW-0238">DNA-binding</keyword>
<name>A0A934IZG1_9BACL</name>
<evidence type="ECO:0000259" key="4">
    <source>
        <dbReference type="PROSITE" id="PS50932"/>
    </source>
</evidence>
<dbReference type="GO" id="GO:0003700">
    <property type="term" value="F:DNA-binding transcription factor activity"/>
    <property type="evidence" value="ECO:0007669"/>
    <property type="project" value="TreeGrafter"/>
</dbReference>
<dbReference type="InterPro" id="IPR010982">
    <property type="entry name" value="Lambda_DNA-bd_dom_sf"/>
</dbReference>
<reference evidence="5" key="1">
    <citation type="submission" date="2020-12" db="EMBL/GenBank/DDBJ databases">
        <authorList>
            <person name="Huq M.A."/>
        </authorList>
    </citation>
    <scope>NUCLEOTIDE SEQUENCE</scope>
    <source>
        <strain evidence="5">MAHUQ-46</strain>
    </source>
</reference>
<dbReference type="RefSeq" id="WP_199017424.1">
    <property type="nucleotide sequence ID" value="NZ_JAELUP010000003.1"/>
</dbReference>
<keyword evidence="1" id="KW-0805">Transcription regulation</keyword>
<protein>
    <submittedName>
        <fullName evidence="5">LacI family DNA-binding transcriptional regulator</fullName>
    </submittedName>
</protein>
<dbReference type="CDD" id="cd01392">
    <property type="entry name" value="HTH_LacI"/>
    <property type="match status" value="1"/>
</dbReference>
<gene>
    <name evidence="5" type="ORF">JFN88_00980</name>
</gene>
<dbReference type="SUPFAM" id="SSF47413">
    <property type="entry name" value="lambda repressor-like DNA-binding domains"/>
    <property type="match status" value="1"/>
</dbReference>
<dbReference type="Gene3D" id="1.10.260.40">
    <property type="entry name" value="lambda repressor-like DNA-binding domains"/>
    <property type="match status" value="1"/>
</dbReference>
<dbReference type="PANTHER" id="PTHR30146">
    <property type="entry name" value="LACI-RELATED TRANSCRIPTIONAL REPRESSOR"/>
    <property type="match status" value="1"/>
</dbReference>
<sequence length="358" mass="40069">MATIKDVAERAGLSTTLVSRYLNQRSGVSPSSKERIRNAIKELNYRPNGIARSLVLQKTQSIGIVLDNLCAPFAARLISGLEQGAEDFDKENKYNVMFCSSNGDAEKKRRHINFLTQGRVDGIIIYGSLTSDDTLISELAQSTFPFLLIENDVEGIPVDKVVIDNVDGAFRATEHLIKQGHKRIAHMAGNMNLKITLERMNGYIRALQDYQIPISSDLIIHPSFDSMELAVKDDRYLRGDRSYYSAGYREMKKLIDGGNLPDAIFFATDISAFGAMQALEEAGLSVPDDISIVGFDDEDPRDYGATNHKITTMRQPLYDLGYIGIKRLIQKVNNPERPEERIVLKTDLIVRDSCKSKK</sequence>
<dbReference type="GO" id="GO:0000976">
    <property type="term" value="F:transcription cis-regulatory region binding"/>
    <property type="evidence" value="ECO:0007669"/>
    <property type="project" value="TreeGrafter"/>
</dbReference>
<evidence type="ECO:0000256" key="1">
    <source>
        <dbReference type="ARBA" id="ARBA00023015"/>
    </source>
</evidence>
<dbReference type="Gene3D" id="3.40.50.2300">
    <property type="match status" value="2"/>
</dbReference>
<dbReference type="SMART" id="SM00354">
    <property type="entry name" value="HTH_LACI"/>
    <property type="match status" value="1"/>
</dbReference>
<dbReference type="InterPro" id="IPR046335">
    <property type="entry name" value="LacI/GalR-like_sensor"/>
</dbReference>
<evidence type="ECO:0000256" key="2">
    <source>
        <dbReference type="ARBA" id="ARBA00023125"/>
    </source>
</evidence>
<evidence type="ECO:0000313" key="6">
    <source>
        <dbReference type="Proteomes" id="UP000640274"/>
    </source>
</evidence>
<proteinExistence type="predicted"/>
<organism evidence="5 6">
    <name type="scientific">Paenibacillus roseus</name>
    <dbReference type="NCBI Taxonomy" id="2798579"/>
    <lineage>
        <taxon>Bacteria</taxon>
        <taxon>Bacillati</taxon>
        <taxon>Bacillota</taxon>
        <taxon>Bacilli</taxon>
        <taxon>Bacillales</taxon>
        <taxon>Paenibacillaceae</taxon>
        <taxon>Paenibacillus</taxon>
    </lineage>
</organism>
<evidence type="ECO:0000313" key="5">
    <source>
        <dbReference type="EMBL" id="MBJ6359895.1"/>
    </source>
</evidence>
<dbReference type="CDD" id="cd06267">
    <property type="entry name" value="PBP1_LacI_sugar_binding-like"/>
    <property type="match status" value="1"/>
</dbReference>
<dbReference type="SUPFAM" id="SSF53822">
    <property type="entry name" value="Periplasmic binding protein-like I"/>
    <property type="match status" value="1"/>
</dbReference>
<dbReference type="Proteomes" id="UP000640274">
    <property type="component" value="Unassembled WGS sequence"/>
</dbReference>
<accession>A0A934IZG1</accession>
<dbReference type="EMBL" id="JAELUP010000003">
    <property type="protein sequence ID" value="MBJ6359895.1"/>
    <property type="molecule type" value="Genomic_DNA"/>
</dbReference>
<feature type="domain" description="HTH lacI-type" evidence="4">
    <location>
        <begin position="2"/>
        <end position="56"/>
    </location>
</feature>
<dbReference type="Pfam" id="PF00356">
    <property type="entry name" value="LacI"/>
    <property type="match status" value="1"/>
</dbReference>
<evidence type="ECO:0000256" key="3">
    <source>
        <dbReference type="ARBA" id="ARBA00023163"/>
    </source>
</evidence>
<comment type="caution">
    <text evidence="5">The sequence shown here is derived from an EMBL/GenBank/DDBJ whole genome shotgun (WGS) entry which is preliminary data.</text>
</comment>
<dbReference type="AlphaFoldDB" id="A0A934IZG1"/>
<dbReference type="InterPro" id="IPR000843">
    <property type="entry name" value="HTH_LacI"/>
</dbReference>
<dbReference type="PROSITE" id="PS50932">
    <property type="entry name" value="HTH_LACI_2"/>
    <property type="match status" value="1"/>
</dbReference>
<dbReference type="Pfam" id="PF13377">
    <property type="entry name" value="Peripla_BP_3"/>
    <property type="match status" value="1"/>
</dbReference>